<organism evidence="1 2">
    <name type="scientific">Spiromyces aspiralis</name>
    <dbReference type="NCBI Taxonomy" id="68401"/>
    <lineage>
        <taxon>Eukaryota</taxon>
        <taxon>Fungi</taxon>
        <taxon>Fungi incertae sedis</taxon>
        <taxon>Zoopagomycota</taxon>
        <taxon>Kickxellomycotina</taxon>
        <taxon>Kickxellomycetes</taxon>
        <taxon>Kickxellales</taxon>
        <taxon>Kickxellaceae</taxon>
        <taxon>Spiromyces</taxon>
    </lineage>
</organism>
<evidence type="ECO:0000313" key="2">
    <source>
        <dbReference type="Proteomes" id="UP001145114"/>
    </source>
</evidence>
<protein>
    <submittedName>
        <fullName evidence="1">RNA binding protein, heterogenous nuclear RNP-K like protein</fullName>
    </submittedName>
</protein>
<feature type="non-terminal residue" evidence="1">
    <location>
        <position position="288"/>
    </location>
</feature>
<keyword evidence="2" id="KW-1185">Reference proteome</keyword>
<accession>A0ACC1HKD8</accession>
<name>A0ACC1HKD8_9FUNG</name>
<proteinExistence type="predicted"/>
<comment type="caution">
    <text evidence="1">The sequence shown here is derived from an EMBL/GenBank/DDBJ whole genome shotgun (WGS) entry which is preliminary data.</text>
</comment>
<gene>
    <name evidence="1" type="primary">HEK2_2</name>
    <name evidence="1" type="ORF">EV182_006989</name>
</gene>
<evidence type="ECO:0000313" key="1">
    <source>
        <dbReference type="EMBL" id="KAJ1677045.1"/>
    </source>
</evidence>
<dbReference type="Proteomes" id="UP001145114">
    <property type="component" value="Unassembled WGS sequence"/>
</dbReference>
<sequence>LSIASTTTADQSLRSDLLNIPKPSTTSPLSVSNTSSNSTVGIDMNSHSSLDYSNESSVVGLAEQMQQVSIVSDSATAMGHASANQHQSHNTTPSVEITKPFPDSHTPDSGSVHSSEAEHMSSYASRAAHNTPPTIEDAQITVRALVSTKEAGVIIGKSGSVIAQLRDSAGVRAGVTHAVSGVTDRVLSVIGHLKNVAAAYELVARTMIDNPVTTVPVPSPSASMSVQESIPQTIIRILIGHNLMGSVIGRQGLKIKSIQDASGARLVATKEMLPQSTERVVEIHGTVD</sequence>
<feature type="non-terminal residue" evidence="1">
    <location>
        <position position="1"/>
    </location>
</feature>
<dbReference type="EMBL" id="JAMZIH010003085">
    <property type="protein sequence ID" value="KAJ1677045.1"/>
    <property type="molecule type" value="Genomic_DNA"/>
</dbReference>
<reference evidence="1" key="1">
    <citation type="submission" date="2022-06" db="EMBL/GenBank/DDBJ databases">
        <title>Phylogenomic reconstructions and comparative analyses of Kickxellomycotina fungi.</title>
        <authorList>
            <person name="Reynolds N.K."/>
            <person name="Stajich J.E."/>
            <person name="Barry K."/>
            <person name="Grigoriev I.V."/>
            <person name="Crous P."/>
            <person name="Smith M.E."/>
        </authorList>
    </citation>
    <scope>NUCLEOTIDE SEQUENCE</scope>
    <source>
        <strain evidence="1">RSA 2271</strain>
    </source>
</reference>